<keyword evidence="10" id="KW-0809">Transit peptide</keyword>
<comment type="subcellular location">
    <subcellularLocation>
        <location evidence="1">Plastid</location>
        <location evidence="1">Chloroplast stroma</location>
    </subcellularLocation>
</comment>
<dbReference type="Gene3D" id="1.10.1200.50">
    <property type="entry name" value="Glycerol-3-phosphate acyltransferase, alpha helical bundle, N-terminal"/>
    <property type="match status" value="1"/>
</dbReference>
<dbReference type="SUPFAM" id="SSF69593">
    <property type="entry name" value="Glycerol-3-phosphate (1)-acyltransferase"/>
    <property type="match status" value="1"/>
</dbReference>
<dbReference type="GO" id="GO:0009570">
    <property type="term" value="C:chloroplast stroma"/>
    <property type="evidence" value="ECO:0007669"/>
    <property type="project" value="UniProtKB-SubCell"/>
</dbReference>
<dbReference type="InterPro" id="IPR016222">
    <property type="entry name" value="G3P_O-acylTrfase_chlp"/>
</dbReference>
<name>A0A8T2Q8J9_CERRI</name>
<dbReference type="PANTHER" id="PTHR35695:SF1">
    <property type="entry name" value="GLYCEROL-3-PHOSPHATE ACYLTRANSFERASE, CHLOROPLASTIC"/>
    <property type="match status" value="1"/>
</dbReference>
<dbReference type="GO" id="GO:0004366">
    <property type="term" value="F:glycerol-3-phosphate O-acyltransferase activity"/>
    <property type="evidence" value="ECO:0007669"/>
    <property type="project" value="UniProtKB-EC"/>
</dbReference>
<evidence type="ECO:0000256" key="8">
    <source>
        <dbReference type="ARBA" id="ARBA00022640"/>
    </source>
</evidence>
<comment type="pathway">
    <text evidence="3">Lipid metabolism.</text>
</comment>
<evidence type="ECO:0000256" key="10">
    <source>
        <dbReference type="ARBA" id="ARBA00022946"/>
    </source>
</evidence>
<protein>
    <recommendedName>
        <fullName evidence="5">glycerol-3-phosphate 1-O-acyltransferase</fullName>
        <ecNumber evidence="5">2.3.1.15</ecNumber>
    </recommendedName>
</protein>
<keyword evidence="17" id="KW-1185">Reference proteome</keyword>
<dbReference type="Proteomes" id="UP000825935">
    <property type="component" value="Chromosome 37"/>
</dbReference>
<dbReference type="SMART" id="SM00563">
    <property type="entry name" value="PlsC"/>
    <property type="match status" value="1"/>
</dbReference>
<dbReference type="Pfam" id="PF14829">
    <property type="entry name" value="GPAT_N"/>
    <property type="match status" value="1"/>
</dbReference>
<dbReference type="Pfam" id="PF01553">
    <property type="entry name" value="Acyltransferase"/>
    <property type="match status" value="1"/>
</dbReference>
<dbReference type="Gene3D" id="3.40.1130.10">
    <property type="entry name" value="Glycerol-3-phosphate (1)-acyltransferase"/>
    <property type="match status" value="1"/>
</dbReference>
<keyword evidence="6" id="KW-0444">Lipid biosynthesis</keyword>
<sequence length="478" mass="53322">MMATSQAFHFVPLPCRSQNSAVAPLTSPSRHSLHRSSSLKGPYGTIRNISFDRNRDNRSLWMKSNIWLVYGRLNLKVKNVAYVPSASPAKTPGVARSHSDTFLSVSTEAELLSGIRKEVDANRIPSKAGYAMEELYHNYKDAALIGGAPVEKIVEIMATVLDRVLLQFEDPFTFPSYHEAIREPYDYYMFGQNYIRLLLDFRNSYLGNTSYFDKIEAQLKQGENVVLLSNHQTEADPAVMALLLEASHPYLAQKLIYIAGDRVVTDPFCKPFSMGRNLLCVYSKKHINDEPELVDMKRKANARSLKELAILLRKGGHLVWIAPSGGRDRPDPVTMIWKPAPFETTSVENIRRLIEHSKAPGHLYPLALLCYKLMPPPIQVQKEIGEERLLGFSGTGLSVGAELHFEEITSDCDSIDQAAECFSQAALEQVNAHYDALVQAVSHGKGMNASTDTLVLSQPWSVNSSTSNEKPRVPCHSS</sequence>
<dbReference type="InterPro" id="IPR038114">
    <property type="entry name" value="GPAT_N_sf"/>
</dbReference>
<dbReference type="EC" id="2.3.1.15" evidence="5"/>
<dbReference type="OrthoDB" id="524544at2759"/>
<evidence type="ECO:0000256" key="1">
    <source>
        <dbReference type="ARBA" id="ARBA00004470"/>
    </source>
</evidence>
<comment type="similarity">
    <text evidence="4">Belongs to the GPAT/DAPAT family.</text>
</comment>
<evidence type="ECO:0000256" key="4">
    <source>
        <dbReference type="ARBA" id="ARBA00007937"/>
    </source>
</evidence>
<dbReference type="EMBL" id="CM035442">
    <property type="protein sequence ID" value="KAH7279601.1"/>
    <property type="molecule type" value="Genomic_DNA"/>
</dbReference>
<comment type="caution">
    <text evidence="16">The sequence shown here is derived from an EMBL/GenBank/DDBJ whole genome shotgun (WGS) entry which is preliminary data.</text>
</comment>
<evidence type="ECO:0000256" key="12">
    <source>
        <dbReference type="ARBA" id="ARBA00023209"/>
    </source>
</evidence>
<evidence type="ECO:0000259" key="15">
    <source>
        <dbReference type="SMART" id="SM00563"/>
    </source>
</evidence>
<keyword evidence="8" id="KW-0934">Plastid</keyword>
<dbReference type="AlphaFoldDB" id="A0A8T2Q8J9"/>
<evidence type="ECO:0000256" key="14">
    <source>
        <dbReference type="ARBA" id="ARBA00023315"/>
    </source>
</evidence>
<proteinExistence type="inferred from homology"/>
<gene>
    <name evidence="16" type="ORF">KP509_37G026000</name>
</gene>
<accession>A0A8T2Q8J9</accession>
<evidence type="ECO:0000256" key="6">
    <source>
        <dbReference type="ARBA" id="ARBA00022516"/>
    </source>
</evidence>
<evidence type="ECO:0000313" key="16">
    <source>
        <dbReference type="EMBL" id="KAH7279601.1"/>
    </source>
</evidence>
<keyword evidence="13" id="KW-1208">Phospholipid metabolism</keyword>
<keyword evidence="9" id="KW-0808">Transferase</keyword>
<evidence type="ECO:0000256" key="13">
    <source>
        <dbReference type="ARBA" id="ARBA00023264"/>
    </source>
</evidence>
<evidence type="ECO:0000256" key="3">
    <source>
        <dbReference type="ARBA" id="ARBA00005189"/>
    </source>
</evidence>
<keyword evidence="7" id="KW-0150">Chloroplast</keyword>
<organism evidence="16 17">
    <name type="scientific">Ceratopteris richardii</name>
    <name type="common">Triangle waterfern</name>
    <dbReference type="NCBI Taxonomy" id="49495"/>
    <lineage>
        <taxon>Eukaryota</taxon>
        <taxon>Viridiplantae</taxon>
        <taxon>Streptophyta</taxon>
        <taxon>Embryophyta</taxon>
        <taxon>Tracheophyta</taxon>
        <taxon>Polypodiopsida</taxon>
        <taxon>Polypodiidae</taxon>
        <taxon>Polypodiales</taxon>
        <taxon>Pteridineae</taxon>
        <taxon>Pteridaceae</taxon>
        <taxon>Parkerioideae</taxon>
        <taxon>Ceratopteris</taxon>
    </lineage>
</organism>
<evidence type="ECO:0000313" key="17">
    <source>
        <dbReference type="Proteomes" id="UP000825935"/>
    </source>
</evidence>
<keyword evidence="14" id="KW-0012">Acyltransferase</keyword>
<keyword evidence="12" id="KW-0594">Phospholipid biosynthesis</keyword>
<dbReference type="InterPro" id="IPR002123">
    <property type="entry name" value="Plipid/glycerol_acylTrfase"/>
</dbReference>
<evidence type="ECO:0000256" key="5">
    <source>
        <dbReference type="ARBA" id="ARBA00013113"/>
    </source>
</evidence>
<evidence type="ECO:0000256" key="2">
    <source>
        <dbReference type="ARBA" id="ARBA00004765"/>
    </source>
</evidence>
<evidence type="ECO:0000256" key="9">
    <source>
        <dbReference type="ARBA" id="ARBA00022679"/>
    </source>
</evidence>
<reference evidence="16" key="1">
    <citation type="submission" date="2021-08" db="EMBL/GenBank/DDBJ databases">
        <title>WGS assembly of Ceratopteris richardii.</title>
        <authorList>
            <person name="Marchant D.B."/>
            <person name="Chen G."/>
            <person name="Jenkins J."/>
            <person name="Shu S."/>
            <person name="Leebens-Mack J."/>
            <person name="Grimwood J."/>
            <person name="Schmutz J."/>
            <person name="Soltis P."/>
            <person name="Soltis D."/>
            <person name="Chen Z.-H."/>
        </authorList>
    </citation>
    <scope>NUCLEOTIDE SEQUENCE</scope>
    <source>
        <strain evidence="16">Whitten #5841</strain>
        <tissue evidence="16">Leaf</tissue>
    </source>
</reference>
<dbReference type="PANTHER" id="PTHR35695">
    <property type="entry name" value="GLYCEROL-3-PHOSPHATE ACYLTRANSFERASE, CHLOROPLASTIC"/>
    <property type="match status" value="1"/>
</dbReference>
<dbReference type="CDD" id="cd07985">
    <property type="entry name" value="LPLAT_GPAT"/>
    <property type="match status" value="1"/>
</dbReference>
<keyword evidence="11" id="KW-0443">Lipid metabolism</keyword>
<evidence type="ECO:0000256" key="7">
    <source>
        <dbReference type="ARBA" id="ARBA00022528"/>
    </source>
</evidence>
<feature type="domain" description="Phospholipid/glycerol acyltransferase" evidence="15">
    <location>
        <begin position="225"/>
        <end position="371"/>
    </location>
</feature>
<evidence type="ECO:0000256" key="11">
    <source>
        <dbReference type="ARBA" id="ARBA00023098"/>
    </source>
</evidence>
<comment type="pathway">
    <text evidence="2">Phospholipid metabolism; CDP-diacylglycerol biosynthesis; CDP-diacylglycerol from sn-glycerol 3-phosphate: step 1/3.</text>
</comment>
<dbReference type="InterPro" id="IPR023083">
    <property type="entry name" value="G3P_O-acylTrfase_N"/>
</dbReference>
<dbReference type="GO" id="GO:0006655">
    <property type="term" value="P:phosphatidylglycerol biosynthetic process"/>
    <property type="evidence" value="ECO:0007669"/>
    <property type="project" value="TreeGrafter"/>
</dbReference>